<feature type="transmembrane region" description="Helical" evidence="1">
    <location>
        <begin position="113"/>
        <end position="134"/>
    </location>
</feature>
<dbReference type="SUPFAM" id="SSF81442">
    <property type="entry name" value="Cytochrome c oxidase subunit I-like"/>
    <property type="match status" value="1"/>
</dbReference>
<dbReference type="EMBL" id="JBHTIC010000005">
    <property type="protein sequence ID" value="MFD0761141.1"/>
    <property type="molecule type" value="Genomic_DNA"/>
</dbReference>
<keyword evidence="1" id="KW-0812">Transmembrane</keyword>
<evidence type="ECO:0000256" key="1">
    <source>
        <dbReference type="SAM" id="Phobius"/>
    </source>
</evidence>
<feature type="transmembrane region" description="Helical" evidence="1">
    <location>
        <begin position="12"/>
        <end position="35"/>
    </location>
</feature>
<proteinExistence type="predicted"/>
<feature type="transmembrane region" description="Helical" evidence="1">
    <location>
        <begin position="55"/>
        <end position="77"/>
    </location>
</feature>
<name>A0ABW2Z2Y8_9FLAO</name>
<reference evidence="3" key="1">
    <citation type="journal article" date="2019" name="Int. J. Syst. Evol. Microbiol.">
        <title>The Global Catalogue of Microorganisms (GCM) 10K type strain sequencing project: providing services to taxonomists for standard genome sequencing and annotation.</title>
        <authorList>
            <consortium name="The Broad Institute Genomics Platform"/>
            <consortium name="The Broad Institute Genome Sequencing Center for Infectious Disease"/>
            <person name="Wu L."/>
            <person name="Ma J."/>
        </authorList>
    </citation>
    <scope>NUCLEOTIDE SEQUENCE [LARGE SCALE GENOMIC DNA]</scope>
    <source>
        <strain evidence="3">CCUG 60022</strain>
    </source>
</reference>
<dbReference type="InterPro" id="IPR036927">
    <property type="entry name" value="Cyt_c_oxase-like_su1_sf"/>
</dbReference>
<evidence type="ECO:0008006" key="4">
    <source>
        <dbReference type="Google" id="ProtNLM"/>
    </source>
</evidence>
<feature type="transmembrane region" description="Helical" evidence="1">
    <location>
        <begin position="395"/>
        <end position="416"/>
    </location>
</feature>
<sequence>MNGLKTNNAPNSSVVVPHFIFGAISFFLLAVMLFLSSSNLLEVYFNNKLVAITHMGVLGWATMIIFGALYQLIPVVFETTLFSEKLAKFTFWISVFSVCFLCYSFWVASYTILLPYASLCMFFSLLLFVVNVLLSHQKSAIKNWSSRLVVAAIIWLLITEILGTLVALNFKFNFFNETHIHYLKIHATVGLVGWFLLLIIGVGSTLIPMFLISHELNKNKLKASFYFINIGLLLFILNGFFINVSSLIYINWLLIAFGVLFFVSFIFDSFKKRMRKKLDVGMQYSMIAIASILLPIVISSVLILRFNIQFELLSRITIFYGFSILFGFITTLILGQTYKTLPFIIWLDRYKKLVGKIKTPLPRELYSNRIASIQFYLYLIFIILTPIGVLLNQEIIVKLGCFTLLLVSVLYMMNVFKIILHKVKPIENE</sequence>
<feature type="transmembrane region" description="Helical" evidence="1">
    <location>
        <begin position="223"/>
        <end position="242"/>
    </location>
</feature>
<keyword evidence="3" id="KW-1185">Reference proteome</keyword>
<evidence type="ECO:0000313" key="2">
    <source>
        <dbReference type="EMBL" id="MFD0761141.1"/>
    </source>
</evidence>
<feature type="transmembrane region" description="Helical" evidence="1">
    <location>
        <begin position="368"/>
        <end position="389"/>
    </location>
</feature>
<feature type="transmembrane region" description="Helical" evidence="1">
    <location>
        <begin position="188"/>
        <end position="211"/>
    </location>
</feature>
<evidence type="ECO:0000313" key="3">
    <source>
        <dbReference type="Proteomes" id="UP001597032"/>
    </source>
</evidence>
<feature type="transmembrane region" description="Helical" evidence="1">
    <location>
        <begin position="146"/>
        <end position="168"/>
    </location>
</feature>
<feature type="transmembrane region" description="Helical" evidence="1">
    <location>
        <begin position="89"/>
        <end position="107"/>
    </location>
</feature>
<dbReference type="Gene3D" id="1.20.210.10">
    <property type="entry name" value="Cytochrome c oxidase-like, subunit I domain"/>
    <property type="match status" value="1"/>
</dbReference>
<organism evidence="2 3">
    <name type="scientific">Lutibacter aestuarii</name>
    <dbReference type="NCBI Taxonomy" id="861111"/>
    <lineage>
        <taxon>Bacteria</taxon>
        <taxon>Pseudomonadati</taxon>
        <taxon>Bacteroidota</taxon>
        <taxon>Flavobacteriia</taxon>
        <taxon>Flavobacteriales</taxon>
        <taxon>Flavobacteriaceae</taxon>
        <taxon>Lutibacter</taxon>
    </lineage>
</organism>
<comment type="caution">
    <text evidence="2">The sequence shown here is derived from an EMBL/GenBank/DDBJ whole genome shotgun (WGS) entry which is preliminary data.</text>
</comment>
<protein>
    <recommendedName>
        <fullName evidence="4">Cytochrome C and Quinol oxidase polypeptide I</fullName>
    </recommendedName>
</protein>
<feature type="transmembrane region" description="Helical" evidence="1">
    <location>
        <begin position="318"/>
        <end position="347"/>
    </location>
</feature>
<dbReference type="Proteomes" id="UP001597032">
    <property type="component" value="Unassembled WGS sequence"/>
</dbReference>
<keyword evidence="1" id="KW-0472">Membrane</keyword>
<keyword evidence="1" id="KW-1133">Transmembrane helix</keyword>
<gene>
    <name evidence="2" type="ORF">ACFQZW_03515</name>
</gene>
<feature type="transmembrane region" description="Helical" evidence="1">
    <location>
        <begin position="248"/>
        <end position="267"/>
    </location>
</feature>
<dbReference type="RefSeq" id="WP_386781477.1">
    <property type="nucleotide sequence ID" value="NZ_JBHTIC010000005.1"/>
</dbReference>
<feature type="transmembrane region" description="Helical" evidence="1">
    <location>
        <begin position="287"/>
        <end position="306"/>
    </location>
</feature>
<accession>A0ABW2Z2Y8</accession>